<comment type="caution">
    <text evidence="17">The sequence shown here is derived from an EMBL/GenBank/DDBJ whole genome shotgun (WGS) entry which is preliminary data.</text>
</comment>
<dbReference type="InterPro" id="IPR014782">
    <property type="entry name" value="Peptidase_M1_dom"/>
</dbReference>
<dbReference type="AlphaFoldDB" id="A0A840C4P8"/>
<gene>
    <name evidence="17" type="ORF">GGR17_000216</name>
</gene>
<feature type="domain" description="Peptidase M1 alanyl aminopeptidase Ig-like fold" evidence="14">
    <location>
        <begin position="437"/>
        <end position="528"/>
    </location>
</feature>
<dbReference type="GO" id="GO:0008270">
    <property type="term" value="F:zinc ion binding"/>
    <property type="evidence" value="ECO:0007669"/>
    <property type="project" value="InterPro"/>
</dbReference>
<sequence length="852" mass="94368">MKNTSAQAVHLSDYTPPAFLIDQVALTFRLHPTATRVLSKIAFRPNPAATDRRFFLHGEQLRLIGARINGAPVSPEITDTGLTCAVPDGPFTWEAEVEIAPEENTALEGLYMSNGMYCTQCEAEGFRKITFYPDRPDVMAPFDVRIEGAAPVLLSNGNPEARGEGWAEWHDPWPKPAYLFALVAGDLVSKSDVFTTASGKNVMLNIWVRPGDEDKCAYALDALKRSMVWDEQVYGREYDLDVFNIVAVDDFNMGAMENKGLNIFNSKYVLASPETATDDDFARIEAIIAHEYFHNWTGNRITCRDWFQLCLKEGLTVFRDQQFSGDMRSHAVKRIEDVLMLRARQFREDNGPLAHPVRPERYVEINNFYTATVYEKGAELIGMLKRLVGDDGYARALDLYFERHDGDAATIEDWLKVFEDATGRDLSQFKRWYSQSGTPRLTFTDDFNDGRYTLHFKQETPPTPSQPEKAPQVIPIAVGLLNPNGDEVLPTTMLEMTEAEQSFSFEGLSTRPVPSLLRGFSAPVIVQRDTTAEERAFLLAHDTDPFNKWEAGRTLAKDVLMRMVADGAAPGPAYLDALRAMAGDDALDPAFRALALRLPSEDDMAQSLFDSGITPDPLAIHAACEKLKTAVARHLSDLLPRLHDAMACPGPYAPDARNAGRRALRQAALGYLSRLDGGALAAARYAEADNMTDQLGALSCLLEIGEGAAEVAGFFRQWSADRLVMDKWFALQAGLAAPHKAASVARSLTEHPDFDWKNPNRFRAVIGALATNAAGFHDPSGASYDLVADWLIRLDAINPQTAARMSTAFETWARYDADRQALMRGALERIAARDGLSRDMGEMVGRMLGAKG</sequence>
<evidence type="ECO:0000256" key="10">
    <source>
        <dbReference type="ARBA" id="ARBA00022833"/>
    </source>
</evidence>
<dbReference type="Gene3D" id="1.10.390.10">
    <property type="entry name" value="Neutral Protease Domain 2"/>
    <property type="match status" value="1"/>
</dbReference>
<keyword evidence="18" id="KW-1185">Reference proteome</keyword>
<evidence type="ECO:0000313" key="18">
    <source>
        <dbReference type="Proteomes" id="UP000585681"/>
    </source>
</evidence>
<name>A0A840C4P8_9RHOB</name>
<evidence type="ECO:0000256" key="11">
    <source>
        <dbReference type="ARBA" id="ARBA00023049"/>
    </source>
</evidence>
<proteinExistence type="inferred from homology"/>
<dbReference type="PANTHER" id="PTHR46322:SF1">
    <property type="entry name" value="PUROMYCIN-SENSITIVE AMINOPEPTIDASE"/>
    <property type="match status" value="1"/>
</dbReference>
<dbReference type="GO" id="GO:0008237">
    <property type="term" value="F:metallopeptidase activity"/>
    <property type="evidence" value="ECO:0007669"/>
    <property type="project" value="UniProtKB-UniRule"/>
</dbReference>
<dbReference type="Gene3D" id="1.25.50.10">
    <property type="entry name" value="Peptidase M1, alanyl aminopeptidase, C-terminal domain"/>
    <property type="match status" value="1"/>
</dbReference>
<keyword evidence="6 17" id="KW-0031">Aminopeptidase</keyword>
<evidence type="ECO:0000259" key="16">
    <source>
        <dbReference type="Pfam" id="PF17900"/>
    </source>
</evidence>
<dbReference type="FunFam" id="2.60.40.1840:FF:000001">
    <property type="entry name" value="Aminopeptidase N"/>
    <property type="match status" value="1"/>
</dbReference>
<dbReference type="EMBL" id="JACIEQ010000001">
    <property type="protein sequence ID" value="MBB4020425.1"/>
    <property type="molecule type" value="Genomic_DNA"/>
</dbReference>
<dbReference type="InterPro" id="IPR035414">
    <property type="entry name" value="Peptidase_M1_pepN_Ig-like"/>
</dbReference>
<dbReference type="SUPFAM" id="SSF63737">
    <property type="entry name" value="Leukotriene A4 hydrolase N-terminal domain"/>
    <property type="match status" value="1"/>
</dbReference>
<dbReference type="GO" id="GO:0006508">
    <property type="term" value="P:proteolysis"/>
    <property type="evidence" value="ECO:0007669"/>
    <property type="project" value="UniProtKB-UniRule"/>
</dbReference>
<reference evidence="17" key="1">
    <citation type="submission" date="2020-08" db="EMBL/GenBank/DDBJ databases">
        <title>Genomic Encyclopedia of Type Strains, Phase IV (KMG-IV): sequencing the most valuable type-strain genomes for metagenomic binning, comparative biology and taxonomic classification.</title>
        <authorList>
            <person name="Goeker M."/>
        </authorList>
    </citation>
    <scope>NUCLEOTIDE SEQUENCE [LARGE SCALE GENOMIC DNA]</scope>
    <source>
        <strain evidence="17">DSM 105040</strain>
    </source>
</reference>
<dbReference type="SUPFAM" id="SSF55486">
    <property type="entry name" value="Metalloproteases ('zincins'), catalytic domain"/>
    <property type="match status" value="1"/>
</dbReference>
<evidence type="ECO:0000256" key="12">
    <source>
        <dbReference type="NCBIfam" id="TIGR02414"/>
    </source>
</evidence>
<evidence type="ECO:0000259" key="15">
    <source>
        <dbReference type="Pfam" id="PF17432"/>
    </source>
</evidence>
<dbReference type="NCBIfam" id="TIGR02414">
    <property type="entry name" value="pepN_proteo"/>
    <property type="match status" value="1"/>
</dbReference>
<evidence type="ECO:0000313" key="17">
    <source>
        <dbReference type="EMBL" id="MBB4020425.1"/>
    </source>
</evidence>
<evidence type="ECO:0000259" key="13">
    <source>
        <dbReference type="Pfam" id="PF01433"/>
    </source>
</evidence>
<evidence type="ECO:0000256" key="5">
    <source>
        <dbReference type="ARBA" id="ARBA00015611"/>
    </source>
</evidence>
<dbReference type="InterPro" id="IPR012779">
    <property type="entry name" value="Peptidase_M1_pepN"/>
</dbReference>
<evidence type="ECO:0000256" key="9">
    <source>
        <dbReference type="ARBA" id="ARBA00022801"/>
    </source>
</evidence>
<dbReference type="EC" id="3.4.11.2" evidence="4 12"/>
<dbReference type="InterPro" id="IPR045357">
    <property type="entry name" value="Aminopeptidase_N-like_N"/>
</dbReference>
<dbReference type="PRINTS" id="PR00756">
    <property type="entry name" value="ALADIPTASE"/>
</dbReference>
<dbReference type="FunFam" id="3.30.2010.30:FF:000002">
    <property type="entry name" value="Putative aminopeptidase N"/>
    <property type="match status" value="1"/>
</dbReference>
<dbReference type="PANTHER" id="PTHR46322">
    <property type="entry name" value="PUROMYCIN-SENSITIVE AMINOPEPTIDASE"/>
    <property type="match status" value="1"/>
</dbReference>
<evidence type="ECO:0000256" key="6">
    <source>
        <dbReference type="ARBA" id="ARBA00022438"/>
    </source>
</evidence>
<protein>
    <recommendedName>
        <fullName evidence="5 12">Aminopeptidase N</fullName>
        <ecNumber evidence="4 12">3.4.11.2</ecNumber>
    </recommendedName>
</protein>
<dbReference type="InterPro" id="IPR027268">
    <property type="entry name" value="Peptidase_M4/M1_CTD_sf"/>
</dbReference>
<dbReference type="RefSeq" id="WP_054538446.1">
    <property type="nucleotide sequence ID" value="NZ_JACIEQ010000001.1"/>
</dbReference>
<dbReference type="CDD" id="cd09600">
    <property type="entry name" value="M1_APN"/>
    <property type="match status" value="1"/>
</dbReference>
<dbReference type="Gene3D" id="2.60.40.1730">
    <property type="entry name" value="tricorn interacting facor f3 domain"/>
    <property type="match status" value="1"/>
</dbReference>
<dbReference type="Gene3D" id="3.30.2010.30">
    <property type="match status" value="1"/>
</dbReference>
<comment type="similarity">
    <text evidence="3">Belongs to the peptidase M1 family.</text>
</comment>
<feature type="domain" description="Peptidase M1 alanyl aminopeptidase C-terminal" evidence="15">
    <location>
        <begin position="533"/>
        <end position="848"/>
    </location>
</feature>
<dbReference type="Gene3D" id="2.60.40.1840">
    <property type="match status" value="1"/>
</dbReference>
<dbReference type="InterPro" id="IPR024601">
    <property type="entry name" value="Peptidase_M1_pepN_C"/>
</dbReference>
<organism evidence="17 18">
    <name type="scientific">Actibacterium naphthalenivorans</name>
    <dbReference type="NCBI Taxonomy" id="1614693"/>
    <lineage>
        <taxon>Bacteria</taxon>
        <taxon>Pseudomonadati</taxon>
        <taxon>Pseudomonadota</taxon>
        <taxon>Alphaproteobacteria</taxon>
        <taxon>Rhodobacterales</taxon>
        <taxon>Roseobacteraceae</taxon>
        <taxon>Actibacterium</taxon>
    </lineage>
</organism>
<evidence type="ECO:0000256" key="3">
    <source>
        <dbReference type="ARBA" id="ARBA00010136"/>
    </source>
</evidence>
<keyword evidence="11" id="KW-0482">Metalloprotease</keyword>
<dbReference type="Proteomes" id="UP000585681">
    <property type="component" value="Unassembled WGS sequence"/>
</dbReference>
<keyword evidence="7" id="KW-0645">Protease</keyword>
<evidence type="ECO:0000256" key="4">
    <source>
        <dbReference type="ARBA" id="ARBA00012564"/>
    </source>
</evidence>
<evidence type="ECO:0000259" key="14">
    <source>
        <dbReference type="Pfam" id="PF11940"/>
    </source>
</evidence>
<evidence type="ECO:0000256" key="8">
    <source>
        <dbReference type="ARBA" id="ARBA00022723"/>
    </source>
</evidence>
<keyword evidence="8" id="KW-0479">Metal-binding</keyword>
<dbReference type="InterPro" id="IPR038438">
    <property type="entry name" value="PepN_Ig-like_sf"/>
</dbReference>
<dbReference type="InterPro" id="IPR001930">
    <property type="entry name" value="Peptidase_M1"/>
</dbReference>
<dbReference type="Pfam" id="PF17900">
    <property type="entry name" value="Peptidase_M1_N"/>
    <property type="match status" value="1"/>
</dbReference>
<evidence type="ECO:0000256" key="7">
    <source>
        <dbReference type="ARBA" id="ARBA00022670"/>
    </source>
</evidence>
<dbReference type="Pfam" id="PF11940">
    <property type="entry name" value="DUF3458"/>
    <property type="match status" value="1"/>
</dbReference>
<feature type="domain" description="Peptidase M1 membrane alanine aminopeptidase" evidence="13">
    <location>
        <begin position="218"/>
        <end position="432"/>
    </location>
</feature>
<comment type="cofactor">
    <cofactor evidence="2">
        <name>Zn(2+)</name>
        <dbReference type="ChEBI" id="CHEBI:29105"/>
    </cofactor>
</comment>
<accession>A0A840C4P8</accession>
<dbReference type="InterPro" id="IPR042097">
    <property type="entry name" value="Aminopeptidase_N-like_N_sf"/>
</dbReference>
<evidence type="ECO:0000256" key="1">
    <source>
        <dbReference type="ARBA" id="ARBA00000098"/>
    </source>
</evidence>
<keyword evidence="9 17" id="KW-0378">Hydrolase</keyword>
<keyword evidence="10" id="KW-0862">Zinc</keyword>
<dbReference type="GO" id="GO:0016285">
    <property type="term" value="F:alanyl aminopeptidase activity"/>
    <property type="evidence" value="ECO:0007669"/>
    <property type="project" value="UniProtKB-EC"/>
</dbReference>
<dbReference type="Pfam" id="PF17432">
    <property type="entry name" value="DUF3458_C"/>
    <property type="match status" value="1"/>
</dbReference>
<comment type="catalytic activity">
    <reaction evidence="1">
        <text>Release of an N-terminal amino acid, Xaa-|-Yaa- from a peptide, amide or arylamide. Xaa is preferably Ala, but may be most amino acids including Pro (slow action). When a terminal hydrophobic residue is followed by a prolyl residue, the two may be released as an intact Xaa-Pro dipeptide.</text>
        <dbReference type="EC" id="3.4.11.2"/>
    </reaction>
</comment>
<feature type="domain" description="Aminopeptidase N-like N-terminal" evidence="16">
    <location>
        <begin position="104"/>
        <end position="179"/>
    </location>
</feature>
<dbReference type="InterPro" id="IPR037144">
    <property type="entry name" value="Peptidase_M1_pepN_C_sf"/>
</dbReference>
<evidence type="ECO:0000256" key="2">
    <source>
        <dbReference type="ARBA" id="ARBA00001947"/>
    </source>
</evidence>
<dbReference type="Pfam" id="PF01433">
    <property type="entry name" value="Peptidase_M1"/>
    <property type="match status" value="1"/>
</dbReference>